<dbReference type="Pfam" id="PF01852">
    <property type="entry name" value="START"/>
    <property type="match status" value="1"/>
</dbReference>
<dbReference type="Proteomes" id="UP000594263">
    <property type="component" value="Unplaced"/>
</dbReference>
<reference evidence="3" key="1">
    <citation type="submission" date="2021-01" db="UniProtKB">
        <authorList>
            <consortium name="EnsemblPlants"/>
        </authorList>
    </citation>
    <scope>IDENTIFICATION</scope>
</reference>
<protein>
    <recommendedName>
        <fullName evidence="2">START domain-containing protein</fullName>
    </recommendedName>
</protein>
<dbReference type="Gramene" id="Kaladp0024s0976.1.v1.1">
    <property type="protein sequence ID" value="Kaladp0024s0976.1.v1.1.CDS.1"/>
    <property type="gene ID" value="Kaladp0024s0976.v1.1"/>
</dbReference>
<dbReference type="PANTHER" id="PTHR19308:SF39">
    <property type="entry name" value="PHOSPHATIDYLCHOLINE TRANSFER PROTEIN"/>
    <property type="match status" value="1"/>
</dbReference>
<accession>A0A7N0T8D2</accession>
<dbReference type="GO" id="GO:0005737">
    <property type="term" value="C:cytoplasm"/>
    <property type="evidence" value="ECO:0007669"/>
    <property type="project" value="UniProtKB-ARBA"/>
</dbReference>
<dbReference type="PROSITE" id="PS50848">
    <property type="entry name" value="START"/>
    <property type="match status" value="1"/>
</dbReference>
<dbReference type="GO" id="GO:0008289">
    <property type="term" value="F:lipid binding"/>
    <property type="evidence" value="ECO:0007669"/>
    <property type="project" value="InterPro"/>
</dbReference>
<evidence type="ECO:0000313" key="3">
    <source>
        <dbReference type="EnsemblPlants" id="Kaladp0024s0976.1.v1.1.CDS.1"/>
    </source>
</evidence>
<evidence type="ECO:0000259" key="2">
    <source>
        <dbReference type="PROSITE" id="PS50848"/>
    </source>
</evidence>
<dbReference type="OMA" id="KPKWATI"/>
<feature type="domain" description="START" evidence="2">
    <location>
        <begin position="1"/>
        <end position="212"/>
    </location>
</feature>
<dbReference type="EnsemblPlants" id="Kaladp0024s0976.1.v1.1">
    <property type="protein sequence ID" value="Kaladp0024s0976.1.v1.1.CDS.1"/>
    <property type="gene ID" value="Kaladp0024s0976.v1.1"/>
</dbReference>
<keyword evidence="4" id="KW-1185">Reference proteome</keyword>
<evidence type="ECO:0000256" key="1">
    <source>
        <dbReference type="SAM" id="MobiDB-lite"/>
    </source>
</evidence>
<dbReference type="InterPro" id="IPR002913">
    <property type="entry name" value="START_lipid-bd_dom"/>
</dbReference>
<name>A0A7N0T8D2_KALFE</name>
<sequence>MWRAVTDEDLQHLHDLVEMRDGGPPWVRMMDASAPDMRYQAWRRDPSTGPPQYCSKTVYDSVTPELVRDFFWDDEFRLKWDDMLTHAAILQDCAATGAMVVRWVRKFPFFCSDREYVIARRIWAAGDSYYCVTKGVPDAPVPRSDKPRRVDVYYSSWCIRPVTRQGEPTGTEVILFHHEDMGIPWEIAKLGVKQGMWRTVKKIQRGIRAYQRTSAEEGEHVSRSALMARVNTKVDPDSLRGFGGSDDGSGDSRMPEAVEKAPGTTSIPKLLIFGGAVIMACSLDKALLAKAVMFGIGRKFAKISRSV</sequence>
<organism evidence="3 4">
    <name type="scientific">Kalanchoe fedtschenkoi</name>
    <name type="common">Lavender scallops</name>
    <name type="synonym">South American air plant</name>
    <dbReference type="NCBI Taxonomy" id="63787"/>
    <lineage>
        <taxon>Eukaryota</taxon>
        <taxon>Viridiplantae</taxon>
        <taxon>Streptophyta</taxon>
        <taxon>Embryophyta</taxon>
        <taxon>Tracheophyta</taxon>
        <taxon>Spermatophyta</taxon>
        <taxon>Magnoliopsida</taxon>
        <taxon>eudicotyledons</taxon>
        <taxon>Gunneridae</taxon>
        <taxon>Pentapetalae</taxon>
        <taxon>Saxifragales</taxon>
        <taxon>Crassulaceae</taxon>
        <taxon>Kalanchoe</taxon>
    </lineage>
</organism>
<feature type="region of interest" description="Disordered" evidence="1">
    <location>
        <begin position="237"/>
        <end position="261"/>
    </location>
</feature>
<evidence type="ECO:0000313" key="4">
    <source>
        <dbReference type="Proteomes" id="UP000594263"/>
    </source>
</evidence>
<dbReference type="Gene3D" id="3.30.530.20">
    <property type="match status" value="1"/>
</dbReference>
<dbReference type="CDD" id="cd08870">
    <property type="entry name" value="START_STARD2_7-like"/>
    <property type="match status" value="1"/>
</dbReference>
<dbReference type="PANTHER" id="PTHR19308">
    <property type="entry name" value="PHOSPHATIDYLCHOLINE TRANSFER PROTEIN"/>
    <property type="match status" value="1"/>
</dbReference>
<dbReference type="InterPro" id="IPR051213">
    <property type="entry name" value="START_lipid_transfer"/>
</dbReference>
<proteinExistence type="predicted"/>
<dbReference type="AlphaFoldDB" id="A0A7N0T8D2"/>
<dbReference type="InterPro" id="IPR023393">
    <property type="entry name" value="START-like_dom_sf"/>
</dbReference>
<dbReference type="SUPFAM" id="SSF55961">
    <property type="entry name" value="Bet v1-like"/>
    <property type="match status" value="1"/>
</dbReference>